<reference evidence="1" key="1">
    <citation type="submission" date="2019-06" db="EMBL/GenBank/DDBJ databases">
        <authorList>
            <person name="Murdoch R.W."/>
            <person name="Fathepure B."/>
        </authorList>
    </citation>
    <scope>NUCLEOTIDE SEQUENCE</scope>
</reference>
<sequence>MEAFVSRFARLQDMLGDKLLPAYLAALGERKGALLDNLDCAERLELVPSADE</sequence>
<protein>
    <submittedName>
        <fullName evidence="1">Uncharacterized protein</fullName>
    </submittedName>
</protein>
<organism evidence="1">
    <name type="scientific">uncultured organism</name>
    <dbReference type="NCBI Taxonomy" id="155900"/>
    <lineage>
        <taxon>unclassified sequences</taxon>
        <taxon>environmental samples</taxon>
    </lineage>
</organism>
<name>A0A5B8RHF4_9ZZZZ</name>
<dbReference type="EMBL" id="MN079138">
    <property type="protein sequence ID" value="QEA06345.1"/>
    <property type="molecule type" value="Genomic_DNA"/>
</dbReference>
<evidence type="ECO:0000313" key="1">
    <source>
        <dbReference type="EMBL" id="QEA06345.1"/>
    </source>
</evidence>
<accession>A0A5B8RHF4</accession>
<dbReference type="AlphaFoldDB" id="A0A5B8RHF4"/>
<gene>
    <name evidence="1" type="ORF">KBTEX_02677</name>
</gene>
<proteinExistence type="predicted"/>